<gene>
    <name evidence="2" type="ORF">EDS130_LOCUS32694</name>
    <name evidence="3" type="ORF">XAT740_LOCUS36162</name>
</gene>
<dbReference type="InterPro" id="IPR011496">
    <property type="entry name" value="O-GlcNAcase_cat"/>
</dbReference>
<proteinExistence type="predicted"/>
<evidence type="ECO:0000313" key="2">
    <source>
        <dbReference type="EMBL" id="CAF1340262.1"/>
    </source>
</evidence>
<dbReference type="EMBL" id="CAJNOR010003686">
    <property type="protein sequence ID" value="CAF1438250.1"/>
    <property type="molecule type" value="Genomic_DNA"/>
</dbReference>
<keyword evidence="4" id="KW-1185">Reference proteome</keyword>
<evidence type="ECO:0000313" key="5">
    <source>
        <dbReference type="Proteomes" id="UP000663852"/>
    </source>
</evidence>
<dbReference type="SUPFAM" id="SSF51445">
    <property type="entry name" value="(Trans)glycosidases"/>
    <property type="match status" value="1"/>
</dbReference>
<evidence type="ECO:0000259" key="1">
    <source>
        <dbReference type="PROSITE" id="PS52009"/>
    </source>
</evidence>
<dbReference type="Proteomes" id="UP000663852">
    <property type="component" value="Unassembled WGS sequence"/>
</dbReference>
<dbReference type="Proteomes" id="UP000663828">
    <property type="component" value="Unassembled WGS sequence"/>
</dbReference>
<organism evidence="2 5">
    <name type="scientific">Adineta ricciae</name>
    <name type="common">Rotifer</name>
    <dbReference type="NCBI Taxonomy" id="249248"/>
    <lineage>
        <taxon>Eukaryota</taxon>
        <taxon>Metazoa</taxon>
        <taxon>Spiralia</taxon>
        <taxon>Gnathifera</taxon>
        <taxon>Rotifera</taxon>
        <taxon>Eurotatoria</taxon>
        <taxon>Bdelloidea</taxon>
        <taxon>Adinetida</taxon>
        <taxon>Adinetidae</taxon>
        <taxon>Adineta</taxon>
    </lineage>
</organism>
<evidence type="ECO:0000313" key="4">
    <source>
        <dbReference type="Proteomes" id="UP000663828"/>
    </source>
</evidence>
<sequence>MSVPSTNPINGLIEGFYWSASNAVNNEYDFFTKKQRDQLVSSMNEGVNYYFYCPQDREDDSFTMRPWNTQKLIDWSDTISRASNISFVIGLRPRWIDTVQSSFESIKLILNQLASIGIRYYILCWDDASGAGTDSQMILQRDLIHALVREVTNIELIGIIPAFYARSQVADATNVVWAEKLSILNQISSKIRFFVTGLTVVPSSIQITDIPPLENRQFIFFDNWIAVDSNSKVTMTWPPNRHPDIYKGSQSVSGSVLNLAFPPERIIHQIYALKQRINNTYSNINANQAAESWATYLISNTFYESNAFERLQSDLQSLIDHGYETNSEILQHYPLLKRIFTN</sequence>
<comment type="caution">
    <text evidence="2">The sequence shown here is derived from an EMBL/GenBank/DDBJ whole genome shotgun (WGS) entry which is preliminary data.</text>
</comment>
<dbReference type="PROSITE" id="PS52009">
    <property type="entry name" value="GH84"/>
    <property type="match status" value="1"/>
</dbReference>
<dbReference type="InterPro" id="IPR017853">
    <property type="entry name" value="GH"/>
</dbReference>
<dbReference type="AlphaFoldDB" id="A0A815GL17"/>
<feature type="domain" description="GH84" evidence="1">
    <location>
        <begin position="8"/>
        <end position="281"/>
    </location>
</feature>
<dbReference type="EMBL" id="CAJNOJ010000253">
    <property type="protein sequence ID" value="CAF1340262.1"/>
    <property type="molecule type" value="Genomic_DNA"/>
</dbReference>
<dbReference type="Gene3D" id="3.20.20.80">
    <property type="entry name" value="Glycosidases"/>
    <property type="match status" value="1"/>
</dbReference>
<name>A0A815GL17_ADIRI</name>
<accession>A0A815GL17</accession>
<reference evidence="2" key="1">
    <citation type="submission" date="2021-02" db="EMBL/GenBank/DDBJ databases">
        <authorList>
            <person name="Nowell W R."/>
        </authorList>
    </citation>
    <scope>NUCLEOTIDE SEQUENCE</scope>
</reference>
<protein>
    <recommendedName>
        <fullName evidence="1">GH84 domain-containing protein</fullName>
    </recommendedName>
</protein>
<dbReference type="OrthoDB" id="16653at2759"/>
<evidence type="ECO:0000313" key="3">
    <source>
        <dbReference type="EMBL" id="CAF1438250.1"/>
    </source>
</evidence>
<dbReference type="Pfam" id="PF07555">
    <property type="entry name" value="NAGidase"/>
    <property type="match status" value="1"/>
</dbReference>